<gene>
    <name evidence="11" type="ORF">GCM10010912_68460</name>
</gene>
<feature type="domain" description="Response regulatory" evidence="10">
    <location>
        <begin position="3"/>
        <end position="120"/>
    </location>
</feature>
<dbReference type="PRINTS" id="PR00032">
    <property type="entry name" value="HTHARAC"/>
</dbReference>
<evidence type="ECO:0000313" key="12">
    <source>
        <dbReference type="Proteomes" id="UP000637643"/>
    </source>
</evidence>
<dbReference type="RefSeq" id="WP_189032659.1">
    <property type="nucleotide sequence ID" value="NZ_BMKR01000070.1"/>
</dbReference>
<dbReference type="InterPro" id="IPR011006">
    <property type="entry name" value="CheY-like_superfamily"/>
</dbReference>
<dbReference type="Gene3D" id="1.10.10.60">
    <property type="entry name" value="Homeodomain-like"/>
    <property type="match status" value="2"/>
</dbReference>
<dbReference type="PROSITE" id="PS50110">
    <property type="entry name" value="RESPONSE_REGULATORY"/>
    <property type="match status" value="1"/>
</dbReference>
<keyword evidence="3 8" id="KW-0597">Phosphoprotein</keyword>
<evidence type="ECO:0000256" key="7">
    <source>
        <dbReference type="ARBA" id="ARBA00023163"/>
    </source>
</evidence>
<dbReference type="Pfam" id="PF12833">
    <property type="entry name" value="HTH_18"/>
    <property type="match status" value="1"/>
</dbReference>
<dbReference type="InterPro" id="IPR020449">
    <property type="entry name" value="Tscrpt_reg_AraC-type_HTH"/>
</dbReference>
<evidence type="ECO:0000256" key="3">
    <source>
        <dbReference type="ARBA" id="ARBA00022553"/>
    </source>
</evidence>
<dbReference type="InterPro" id="IPR001789">
    <property type="entry name" value="Sig_transdc_resp-reg_receiver"/>
</dbReference>
<name>A0A917LCZ8_9BACL</name>
<organism evidence="11 12">
    <name type="scientific">Paenibacillus albidus</name>
    <dbReference type="NCBI Taxonomy" id="2041023"/>
    <lineage>
        <taxon>Bacteria</taxon>
        <taxon>Bacillati</taxon>
        <taxon>Bacillota</taxon>
        <taxon>Bacilli</taxon>
        <taxon>Bacillales</taxon>
        <taxon>Paenibacillaceae</taxon>
        <taxon>Paenibacillus</taxon>
    </lineage>
</organism>
<dbReference type="EMBL" id="BMKR01000070">
    <property type="protein sequence ID" value="GGG14327.1"/>
    <property type="molecule type" value="Genomic_DNA"/>
</dbReference>
<evidence type="ECO:0000259" key="10">
    <source>
        <dbReference type="PROSITE" id="PS50110"/>
    </source>
</evidence>
<keyword evidence="12" id="KW-1185">Reference proteome</keyword>
<evidence type="ECO:0000256" key="1">
    <source>
        <dbReference type="ARBA" id="ARBA00004496"/>
    </source>
</evidence>
<evidence type="ECO:0000259" key="9">
    <source>
        <dbReference type="PROSITE" id="PS01124"/>
    </source>
</evidence>
<evidence type="ECO:0000256" key="5">
    <source>
        <dbReference type="ARBA" id="ARBA00023015"/>
    </source>
</evidence>
<evidence type="ECO:0000313" key="11">
    <source>
        <dbReference type="EMBL" id="GGG14327.1"/>
    </source>
</evidence>
<keyword evidence="6 11" id="KW-0238">DNA-binding</keyword>
<dbReference type="Gene3D" id="3.40.50.2300">
    <property type="match status" value="1"/>
</dbReference>
<dbReference type="Pfam" id="PF00072">
    <property type="entry name" value="Response_reg"/>
    <property type="match status" value="1"/>
</dbReference>
<dbReference type="PROSITE" id="PS01124">
    <property type="entry name" value="HTH_ARAC_FAMILY_2"/>
    <property type="match status" value="1"/>
</dbReference>
<dbReference type="CDD" id="cd17536">
    <property type="entry name" value="REC_YesN-like"/>
    <property type="match status" value="1"/>
</dbReference>
<feature type="domain" description="HTH araC/xylS-type" evidence="9">
    <location>
        <begin position="252"/>
        <end position="350"/>
    </location>
</feature>
<reference evidence="11" key="2">
    <citation type="submission" date="2020-09" db="EMBL/GenBank/DDBJ databases">
        <authorList>
            <person name="Sun Q."/>
            <person name="Zhou Y."/>
        </authorList>
    </citation>
    <scope>NUCLEOTIDE SEQUENCE</scope>
    <source>
        <strain evidence="11">CGMCC 1.16134</strain>
    </source>
</reference>
<comment type="caution">
    <text evidence="11">The sequence shown here is derived from an EMBL/GenBank/DDBJ whole genome shotgun (WGS) entry which is preliminary data.</text>
</comment>
<evidence type="ECO:0000256" key="6">
    <source>
        <dbReference type="ARBA" id="ARBA00023125"/>
    </source>
</evidence>
<proteinExistence type="predicted"/>
<evidence type="ECO:0000256" key="4">
    <source>
        <dbReference type="ARBA" id="ARBA00023012"/>
    </source>
</evidence>
<dbReference type="GO" id="GO:0005737">
    <property type="term" value="C:cytoplasm"/>
    <property type="evidence" value="ECO:0007669"/>
    <property type="project" value="UniProtKB-SubCell"/>
</dbReference>
<comment type="subcellular location">
    <subcellularLocation>
        <location evidence="1">Cytoplasm</location>
    </subcellularLocation>
</comment>
<dbReference type="InterPro" id="IPR018060">
    <property type="entry name" value="HTH_AraC"/>
</dbReference>
<dbReference type="SMART" id="SM00448">
    <property type="entry name" value="REC"/>
    <property type="match status" value="1"/>
</dbReference>
<dbReference type="PANTHER" id="PTHR42713">
    <property type="entry name" value="HISTIDINE KINASE-RELATED"/>
    <property type="match status" value="1"/>
</dbReference>
<sequence length="353" mass="40633">MIKVLLVDDESWNRDIVRTFGSWEELGMEVAAEAEDGIEALRYMQELRPQIVITDMRMPGADGVTLMNQLHQHYPAVKIIVISGYDDFKYAQNALRYGAVDYLLKPIDPKELNAVLHKCRQELEAASREPDSLGLDMDVSFSLTACKQRLRVHFNELHVDGVAAALQEVRRELERNGVTQSGTLHQVARELLLLLRELMRSNALEEDGQIAQITPDVLASCANTADFLMKQYAYNLELLVKQRKFKNKLNLDEIRQYIEHHFAEAVTLEGLARAFFVSKEYLSKVFKQEYGRGVTDYILHLRMEQAKTWLADERIPIKTVAEMSGYEDVAYFYRVFKKYYGIAPGEMRKNTQV</sequence>
<dbReference type="GO" id="GO:0003700">
    <property type="term" value="F:DNA-binding transcription factor activity"/>
    <property type="evidence" value="ECO:0007669"/>
    <property type="project" value="InterPro"/>
</dbReference>
<dbReference type="SUPFAM" id="SSF46689">
    <property type="entry name" value="Homeodomain-like"/>
    <property type="match status" value="2"/>
</dbReference>
<reference evidence="11" key="1">
    <citation type="journal article" date="2014" name="Int. J. Syst. Evol. Microbiol.">
        <title>Complete genome sequence of Corynebacterium casei LMG S-19264T (=DSM 44701T), isolated from a smear-ripened cheese.</title>
        <authorList>
            <consortium name="US DOE Joint Genome Institute (JGI-PGF)"/>
            <person name="Walter F."/>
            <person name="Albersmeier A."/>
            <person name="Kalinowski J."/>
            <person name="Ruckert C."/>
        </authorList>
    </citation>
    <scope>NUCLEOTIDE SEQUENCE</scope>
    <source>
        <strain evidence="11">CGMCC 1.16134</strain>
    </source>
</reference>
<dbReference type="InterPro" id="IPR051552">
    <property type="entry name" value="HptR"/>
</dbReference>
<dbReference type="InterPro" id="IPR018062">
    <property type="entry name" value="HTH_AraC-typ_CS"/>
</dbReference>
<dbReference type="GO" id="GO:0043565">
    <property type="term" value="F:sequence-specific DNA binding"/>
    <property type="evidence" value="ECO:0007669"/>
    <property type="project" value="InterPro"/>
</dbReference>
<dbReference type="Proteomes" id="UP000637643">
    <property type="component" value="Unassembled WGS sequence"/>
</dbReference>
<dbReference type="GO" id="GO:0000160">
    <property type="term" value="P:phosphorelay signal transduction system"/>
    <property type="evidence" value="ECO:0007669"/>
    <property type="project" value="UniProtKB-KW"/>
</dbReference>
<feature type="modified residue" description="4-aspartylphosphate" evidence="8">
    <location>
        <position position="55"/>
    </location>
</feature>
<evidence type="ECO:0000256" key="8">
    <source>
        <dbReference type="PROSITE-ProRule" id="PRU00169"/>
    </source>
</evidence>
<dbReference type="PANTHER" id="PTHR42713:SF3">
    <property type="entry name" value="TRANSCRIPTIONAL REGULATORY PROTEIN HPTR"/>
    <property type="match status" value="1"/>
</dbReference>
<keyword evidence="7" id="KW-0804">Transcription</keyword>
<accession>A0A917LCZ8</accession>
<dbReference type="AlphaFoldDB" id="A0A917LCZ8"/>
<dbReference type="PROSITE" id="PS00041">
    <property type="entry name" value="HTH_ARAC_FAMILY_1"/>
    <property type="match status" value="1"/>
</dbReference>
<dbReference type="SMART" id="SM00342">
    <property type="entry name" value="HTH_ARAC"/>
    <property type="match status" value="1"/>
</dbReference>
<dbReference type="InterPro" id="IPR009057">
    <property type="entry name" value="Homeodomain-like_sf"/>
</dbReference>
<keyword evidence="2" id="KW-0963">Cytoplasm</keyword>
<keyword evidence="5" id="KW-0805">Transcription regulation</keyword>
<protein>
    <submittedName>
        <fullName evidence="11">DNA-binding response regulator</fullName>
    </submittedName>
</protein>
<dbReference type="SUPFAM" id="SSF52172">
    <property type="entry name" value="CheY-like"/>
    <property type="match status" value="1"/>
</dbReference>
<keyword evidence="4" id="KW-0902">Two-component regulatory system</keyword>
<evidence type="ECO:0000256" key="2">
    <source>
        <dbReference type="ARBA" id="ARBA00022490"/>
    </source>
</evidence>